<dbReference type="InterPro" id="IPR038678">
    <property type="entry name" value="Spondin_N_sf"/>
</dbReference>
<dbReference type="Proteomes" id="UP001595533">
    <property type="component" value="Unassembled WGS sequence"/>
</dbReference>
<keyword evidence="4" id="KW-1185">Reference proteome</keyword>
<keyword evidence="1" id="KW-0732">Signal</keyword>
<evidence type="ECO:0000259" key="2">
    <source>
        <dbReference type="Pfam" id="PF06468"/>
    </source>
</evidence>
<reference evidence="4" key="1">
    <citation type="journal article" date="2019" name="Int. J. Syst. Evol. Microbiol.">
        <title>The Global Catalogue of Microorganisms (GCM) 10K type strain sequencing project: providing services to taxonomists for standard genome sequencing and annotation.</title>
        <authorList>
            <consortium name="The Broad Institute Genomics Platform"/>
            <consortium name="The Broad Institute Genome Sequencing Center for Infectious Disease"/>
            <person name="Wu L."/>
            <person name="Ma J."/>
        </authorList>
    </citation>
    <scope>NUCLEOTIDE SEQUENCE [LARGE SCALE GENOMIC DNA]</scope>
    <source>
        <strain evidence="4">KCTC 42953</strain>
    </source>
</reference>
<feature type="domain" description="Spondin" evidence="2">
    <location>
        <begin position="279"/>
        <end position="415"/>
    </location>
</feature>
<comment type="caution">
    <text evidence="3">The sequence shown here is derived from an EMBL/GenBank/DDBJ whole genome shotgun (WGS) entry which is preliminary data.</text>
</comment>
<accession>A0ABV7JCT3</accession>
<proteinExistence type="predicted"/>
<feature type="chain" id="PRO_5045180084" evidence="1">
    <location>
        <begin position="25"/>
        <end position="620"/>
    </location>
</feature>
<dbReference type="EMBL" id="JBHRTS010000004">
    <property type="protein sequence ID" value="MFC3194501.1"/>
    <property type="molecule type" value="Genomic_DNA"/>
</dbReference>
<evidence type="ECO:0000256" key="1">
    <source>
        <dbReference type="SAM" id="SignalP"/>
    </source>
</evidence>
<dbReference type="Gene3D" id="2.60.40.2130">
    <property type="entry name" value="F-spondin domain"/>
    <property type="match status" value="2"/>
</dbReference>
<evidence type="ECO:0000313" key="4">
    <source>
        <dbReference type="Proteomes" id="UP001595533"/>
    </source>
</evidence>
<dbReference type="Pfam" id="PF06468">
    <property type="entry name" value="Spond_N"/>
    <property type="match status" value="1"/>
</dbReference>
<dbReference type="RefSeq" id="WP_077411204.1">
    <property type="nucleotide sequence ID" value="NZ_JBHRTS010000004.1"/>
</dbReference>
<dbReference type="NCBIfam" id="NF038123">
    <property type="entry name" value="NF038123_dom"/>
    <property type="match status" value="2"/>
</dbReference>
<gene>
    <name evidence="3" type="ORF">ACFODZ_09645</name>
</gene>
<sequence length="620" mass="65203">MKPIRSIRALLMPAALFLSAQSQALEVQVKVENLSPEGGLYFTPLWVGFHDGSFDLYDRGAAASGGVERFAEDGDFGALMTEFAGTGGLDAVILNPEGFAGAPVFDPGQASYETFDLDPGSHQFFSYGAMILPSNDAFVANGDPMAHRLFDDEGNFTGPVSFVVYGSDVLDAGTEDNTETDAAFLNQSAPDTGVSTTDVVQLHPGFNGSVGNPSGTPVNILGAMVPPGTTIDQELGDFTRGVVPIMRVTIQNSLTPVRVSIKNQAPAGGVYLTPVWLGFHDGSFDSFDVGETASSGIERMAEDGDFSELANDFAAANAGIGEVIFNPEGFPGAPLFDPGFSTTTMLYLDTSQQRYLSYAAMLLPSNDAFIANDRPDAYALFDEQGEFAGPVSINISGNDVWDAGTEANTESQAAFFDQSAPDTGEATVELITAHPGFNGSFGHPTGTPQVFLGGTNGPGIEFDETAADFSIPGSQVASIRVSRAVDGGHSGSWYNPARDGQGLVLDITADTDGTGIRAMVSWYHYTADGSGEQLWLVGVGPVIDDTAVVELMVTEGAQFGDAFDAADVQRTRWGQVRIRFTSCTSAELSYDSVLPGYGSGNEDLVRLTAGPADFTGACQL</sequence>
<name>A0ABV7JCT3_9GAMM</name>
<dbReference type="InterPro" id="IPR009465">
    <property type="entry name" value="Spondin_N"/>
</dbReference>
<organism evidence="3 4">
    <name type="scientific">Marinicella sediminis</name>
    <dbReference type="NCBI Taxonomy" id="1792834"/>
    <lineage>
        <taxon>Bacteria</taxon>
        <taxon>Pseudomonadati</taxon>
        <taxon>Pseudomonadota</taxon>
        <taxon>Gammaproteobacteria</taxon>
        <taxon>Lysobacterales</taxon>
        <taxon>Marinicellaceae</taxon>
        <taxon>Marinicella</taxon>
    </lineage>
</organism>
<evidence type="ECO:0000313" key="3">
    <source>
        <dbReference type="EMBL" id="MFC3194501.1"/>
    </source>
</evidence>
<protein>
    <submittedName>
        <fullName evidence="3">Spondin domain-containing protein</fullName>
    </submittedName>
</protein>
<feature type="signal peptide" evidence="1">
    <location>
        <begin position="1"/>
        <end position="24"/>
    </location>
</feature>